<reference evidence="1 2" key="1">
    <citation type="submission" date="2020-10" db="EMBL/GenBank/DDBJ databases">
        <title>Thermofilum lucidum 3507LT sp. nov. a novel member of Thermofilaceae family isolated from Chile hot spring, and proposal of description order Thermofilales.</title>
        <authorList>
            <person name="Zayulina K.S."/>
            <person name="Elcheninov A.G."/>
            <person name="Toshchakov S.V."/>
            <person name="Kublanov I.V."/>
        </authorList>
    </citation>
    <scope>NUCLEOTIDE SEQUENCE [LARGE SCALE GENOMIC DNA]</scope>
    <source>
        <strain evidence="1 2">3507LT</strain>
    </source>
</reference>
<sequence>MTSCEEQYDTWRRPPAPRVRVTLVNPVSGDKVEVMAYVDTGFDGSLLLTAPLWERLRLGLIEMREDVYAVHAGSLPVRLQVALASMSVCGLFTLLTRVYMHPLLKWPLLGREILNRLLVELRGPELRVRVSQPL</sequence>
<dbReference type="Proteomes" id="UP000594121">
    <property type="component" value="Chromosome"/>
</dbReference>
<organism evidence="1 2">
    <name type="scientific">Infirmifilum lucidum</name>
    <dbReference type="NCBI Taxonomy" id="2776706"/>
    <lineage>
        <taxon>Archaea</taxon>
        <taxon>Thermoproteota</taxon>
        <taxon>Thermoprotei</taxon>
        <taxon>Thermofilales</taxon>
        <taxon>Thermofilaceae</taxon>
        <taxon>Infirmifilum</taxon>
    </lineage>
</organism>
<keyword evidence="2" id="KW-1185">Reference proteome</keyword>
<accession>A0A7L9FI01</accession>
<dbReference type="AlphaFoldDB" id="A0A7L9FI01"/>
<evidence type="ECO:0000313" key="2">
    <source>
        <dbReference type="Proteomes" id="UP000594121"/>
    </source>
</evidence>
<dbReference type="GeneID" id="59148342"/>
<evidence type="ECO:0000313" key="1">
    <source>
        <dbReference type="EMBL" id="QOJ78992.1"/>
    </source>
</evidence>
<gene>
    <name evidence="1" type="ORF">IG193_00560</name>
</gene>
<dbReference type="KEGG" id="thel:IG193_00560"/>
<protein>
    <submittedName>
        <fullName evidence="1">Uncharacterized protein</fullName>
    </submittedName>
</protein>
<dbReference type="InterPro" id="IPR021109">
    <property type="entry name" value="Peptidase_aspartic_dom_sf"/>
</dbReference>
<name>A0A7L9FI01_9CREN</name>
<dbReference type="InParanoid" id="A0A7L9FI01"/>
<proteinExistence type="predicted"/>
<dbReference type="SUPFAM" id="SSF50630">
    <property type="entry name" value="Acid proteases"/>
    <property type="match status" value="1"/>
</dbReference>
<dbReference type="RefSeq" id="WP_192818964.1">
    <property type="nucleotide sequence ID" value="NZ_CP062310.1"/>
</dbReference>
<dbReference type="EMBL" id="CP062310">
    <property type="protein sequence ID" value="QOJ78992.1"/>
    <property type="molecule type" value="Genomic_DNA"/>
</dbReference>